<reference evidence="7 8" key="1">
    <citation type="submission" date="2024-02" db="EMBL/GenBank/DDBJ databases">
        <title>Lysinimicrobium sediminis NBRC 112286.</title>
        <authorList>
            <person name="Ichikawa N."/>
            <person name="Katano-Makiyama Y."/>
            <person name="Hidaka K."/>
        </authorList>
    </citation>
    <scope>NUCLEOTIDE SEQUENCE [LARGE SCALE GENOMIC DNA]</scope>
    <source>
        <strain evidence="7 8">NBRC 112286</strain>
    </source>
</reference>
<organism evidence="7 8">
    <name type="scientific">Demequina sediminis</name>
    <dbReference type="NCBI Taxonomy" id="1930058"/>
    <lineage>
        <taxon>Bacteria</taxon>
        <taxon>Bacillati</taxon>
        <taxon>Actinomycetota</taxon>
        <taxon>Actinomycetes</taxon>
        <taxon>Micrococcales</taxon>
        <taxon>Demequinaceae</taxon>
        <taxon>Demequina</taxon>
    </lineage>
</organism>
<protein>
    <recommendedName>
        <fullName evidence="4">Phosphate-binding protein</fullName>
    </recommendedName>
</protein>
<evidence type="ECO:0000259" key="6">
    <source>
        <dbReference type="Pfam" id="PF12849"/>
    </source>
</evidence>
<evidence type="ECO:0000256" key="1">
    <source>
        <dbReference type="ARBA" id="ARBA00008725"/>
    </source>
</evidence>
<dbReference type="PIRSF" id="PIRSF002756">
    <property type="entry name" value="PstS"/>
    <property type="match status" value="1"/>
</dbReference>
<evidence type="ECO:0000256" key="5">
    <source>
        <dbReference type="SAM" id="SignalP"/>
    </source>
</evidence>
<keyword evidence="2 4" id="KW-0813">Transport</keyword>
<keyword evidence="8" id="KW-1185">Reference proteome</keyword>
<dbReference type="NCBIfam" id="TIGR00975">
    <property type="entry name" value="3a0107s03"/>
    <property type="match status" value="1"/>
</dbReference>
<keyword evidence="5" id="KW-0732">Signal</keyword>
<evidence type="ECO:0000256" key="4">
    <source>
        <dbReference type="PIRNR" id="PIRNR002756"/>
    </source>
</evidence>
<dbReference type="InterPro" id="IPR005673">
    <property type="entry name" value="ABC_phos-bd_PstS"/>
</dbReference>
<comment type="similarity">
    <text evidence="1 4">Belongs to the PstS family.</text>
</comment>
<gene>
    <name evidence="7" type="primary">pstS2</name>
    <name evidence="7" type="ORF">Lsed01_00613</name>
</gene>
<feature type="domain" description="PBP" evidence="6">
    <location>
        <begin position="50"/>
        <end position="342"/>
    </location>
</feature>
<evidence type="ECO:0000256" key="2">
    <source>
        <dbReference type="ARBA" id="ARBA00022448"/>
    </source>
</evidence>
<comment type="caution">
    <text evidence="7">The sequence shown here is derived from an EMBL/GenBank/DDBJ whole genome shotgun (WGS) entry which is preliminary data.</text>
</comment>
<feature type="chain" id="PRO_5046615683" description="Phosphate-binding protein" evidence="5">
    <location>
        <begin position="32"/>
        <end position="374"/>
    </location>
</feature>
<sequence length="374" mass="38096">MKLVTRTGVVMTAAVLSLSLAACTASNEAPAENESATPGTSETAAAVELAGSINGAGASSQESAMEAWRAGFQSLNPDVTVNYDPVGSGGGRTQFLDGATSFAGSDAQMDEEEYALAMTRCDGDSGAIHLPMYISPIAVIFNLEGVDSLNMDADTIANIFNGTITTWNDEAIAAQNEGVTLPDTAITIVHRADESGTTENFTEYLAAASTTWGEEPSGDWVGAAGESGQGTSALVQIVQDNVGTIGYADASRAGELGTVALKVGEEYVPFSAEAAAAVVDASPAAEGTNGENDLAIHLDRTTTAAGAYPLVLVSYSIACQSYEDETERALVTGFLKYIASAEGQAKSASAAGSSPISADLSAKITSILDEIAAA</sequence>
<dbReference type="SUPFAM" id="SSF53850">
    <property type="entry name" value="Periplasmic binding protein-like II"/>
    <property type="match status" value="1"/>
</dbReference>
<dbReference type="Pfam" id="PF12849">
    <property type="entry name" value="PBP_like_2"/>
    <property type="match status" value="1"/>
</dbReference>
<proteinExistence type="inferred from homology"/>
<dbReference type="Gene3D" id="3.40.190.10">
    <property type="entry name" value="Periplasmic binding protein-like II"/>
    <property type="match status" value="2"/>
</dbReference>
<evidence type="ECO:0000313" key="8">
    <source>
        <dbReference type="Proteomes" id="UP001426770"/>
    </source>
</evidence>
<feature type="signal peptide" evidence="5">
    <location>
        <begin position="1"/>
        <end position="31"/>
    </location>
</feature>
<keyword evidence="3 4" id="KW-0592">Phosphate transport</keyword>
<dbReference type="CDD" id="cd13565">
    <property type="entry name" value="PBP2_PstS"/>
    <property type="match status" value="1"/>
</dbReference>
<evidence type="ECO:0000313" key="7">
    <source>
        <dbReference type="EMBL" id="GAA5518191.1"/>
    </source>
</evidence>
<dbReference type="PANTHER" id="PTHR42996">
    <property type="entry name" value="PHOSPHATE-BINDING PROTEIN PSTS"/>
    <property type="match status" value="1"/>
</dbReference>
<dbReference type="EMBL" id="BAABRR010000002">
    <property type="protein sequence ID" value="GAA5518191.1"/>
    <property type="molecule type" value="Genomic_DNA"/>
</dbReference>
<evidence type="ECO:0000256" key="3">
    <source>
        <dbReference type="ARBA" id="ARBA00022592"/>
    </source>
</evidence>
<dbReference type="RefSeq" id="WP_286214094.1">
    <property type="nucleotide sequence ID" value="NZ_AP027736.1"/>
</dbReference>
<accession>A0ABP9WHU3</accession>
<dbReference type="Proteomes" id="UP001426770">
    <property type="component" value="Unassembled WGS sequence"/>
</dbReference>
<dbReference type="PANTHER" id="PTHR42996:SF1">
    <property type="entry name" value="PHOSPHATE-BINDING PROTEIN PSTS"/>
    <property type="match status" value="1"/>
</dbReference>
<dbReference type="InterPro" id="IPR050962">
    <property type="entry name" value="Phosphate-bind_PstS"/>
</dbReference>
<name>A0ABP9WHU3_9MICO</name>
<dbReference type="PROSITE" id="PS51257">
    <property type="entry name" value="PROKAR_LIPOPROTEIN"/>
    <property type="match status" value="1"/>
</dbReference>
<dbReference type="InterPro" id="IPR024370">
    <property type="entry name" value="PBP_domain"/>
</dbReference>